<feature type="compositionally biased region" description="Gly residues" evidence="1">
    <location>
        <begin position="11"/>
        <end position="20"/>
    </location>
</feature>
<protein>
    <submittedName>
        <fullName evidence="2">Uncharacterized protein</fullName>
    </submittedName>
</protein>
<sequence length="514" mass="54947">MLAPGAAPGAGPSGPSGSGPAGCVPVGTAQLSPGPPPNPSHLGIDAFAVAPNQDALPARVDLRTATTSFSRFWEFALVDRVLFTRPHGSAEPWRTVPLPGCLVGRLVGISVDDDELTAIDDNGWLYTMDNAAHPPILWNWTSSFGAPLWMDRGQRMPGGHGDWALSVHAPQVQRTYTDTAGHQQFVGSAKCTMVTVLVGDGSRIVYLDPWLPNDYSYEIGSPLGGRFQAESMSTAASVTFVMNRYGDMYTRLFDFDISGADTVFFKYSWQDQSGKLPPADQFAAALDPRVARIQLPAPEWVQQPKVPGTITSTISIHATGAPGSDARELRVEGVDAHGRTGFWHKMLADDAWAFTPTGAALTGDPVENSPQDRSLDTLAPPAPYDYTVPLPDRGAARGYRLEVAEFAWATSERTATVIAPDGTRFPVELHTVDGMRMTPRGPGLDSVPRAMSGAIGLTQDLWDTRDAQSPAVRTFADAWLGGQRRAPIDLTVTDTTMAITRSEGPGLLAGLPGS</sequence>
<feature type="compositionally biased region" description="Low complexity" evidence="1">
    <location>
        <begin position="1"/>
        <end position="10"/>
    </location>
</feature>
<reference evidence="2 3" key="2">
    <citation type="submission" date="2019-07" db="EMBL/GenBank/DDBJ databases">
        <authorList>
            <person name="Huang Y."/>
        </authorList>
    </citation>
    <scope>NUCLEOTIDE SEQUENCE [LARGE SCALE GENOMIC DNA]</scope>
    <source>
        <strain evidence="2 3">HY188</strain>
    </source>
</reference>
<feature type="region of interest" description="Disordered" evidence="1">
    <location>
        <begin position="1"/>
        <end position="43"/>
    </location>
</feature>
<dbReference type="Proteomes" id="UP000317344">
    <property type="component" value="Chromosome"/>
</dbReference>
<evidence type="ECO:0000313" key="2">
    <source>
        <dbReference type="EMBL" id="QDQ99125.1"/>
    </source>
</evidence>
<dbReference type="AlphaFoldDB" id="A0A516X7T0"/>
<name>A0A516X7T0_9ACTN</name>
<accession>A0A516X7T0</accession>
<evidence type="ECO:0000313" key="3">
    <source>
        <dbReference type="Proteomes" id="UP000317344"/>
    </source>
</evidence>
<dbReference type="OrthoDB" id="3710702at2"/>
<proteinExistence type="predicted"/>
<organism evidence="2 3">
    <name type="scientific">Tomitella fengzijianii</name>
    <dbReference type="NCBI Taxonomy" id="2597660"/>
    <lineage>
        <taxon>Bacteria</taxon>
        <taxon>Bacillati</taxon>
        <taxon>Actinomycetota</taxon>
        <taxon>Actinomycetes</taxon>
        <taxon>Mycobacteriales</taxon>
        <taxon>Tomitella</taxon>
    </lineage>
</organism>
<dbReference type="EMBL" id="CP041765">
    <property type="protein sequence ID" value="QDQ99125.1"/>
    <property type="molecule type" value="Genomic_DNA"/>
</dbReference>
<gene>
    <name evidence="2" type="ORF">FO059_07120</name>
</gene>
<keyword evidence="3" id="KW-1185">Reference proteome</keyword>
<evidence type="ECO:0000256" key="1">
    <source>
        <dbReference type="SAM" id="MobiDB-lite"/>
    </source>
</evidence>
<reference evidence="2 3" key="1">
    <citation type="submission" date="2019-07" db="EMBL/GenBank/DDBJ databases">
        <title>Tomitella cavernea sp. nov., an actinomycete isolated from soil.</title>
        <authorList>
            <person name="Cheng J."/>
        </authorList>
    </citation>
    <scope>NUCLEOTIDE SEQUENCE [LARGE SCALE GENOMIC DNA]</scope>
    <source>
        <strain evidence="2 3">HY188</strain>
    </source>
</reference>
<dbReference type="KEGG" id="toy:FO059_07120"/>